<keyword evidence="2" id="KW-1185">Reference proteome</keyword>
<dbReference type="AlphaFoldDB" id="A0A8J3X2H8"/>
<evidence type="ECO:0000313" key="1">
    <source>
        <dbReference type="EMBL" id="GII25507.1"/>
    </source>
</evidence>
<organism evidence="1 2">
    <name type="scientific">Planosporangium mesophilum</name>
    <dbReference type="NCBI Taxonomy" id="689768"/>
    <lineage>
        <taxon>Bacteria</taxon>
        <taxon>Bacillati</taxon>
        <taxon>Actinomycetota</taxon>
        <taxon>Actinomycetes</taxon>
        <taxon>Micromonosporales</taxon>
        <taxon>Micromonosporaceae</taxon>
        <taxon>Planosporangium</taxon>
    </lineage>
</organism>
<dbReference type="Proteomes" id="UP000599074">
    <property type="component" value="Unassembled WGS sequence"/>
</dbReference>
<reference evidence="1" key="1">
    <citation type="submission" date="2021-01" db="EMBL/GenBank/DDBJ databases">
        <title>Whole genome shotgun sequence of Planosporangium mesophilum NBRC 109066.</title>
        <authorList>
            <person name="Komaki H."/>
            <person name="Tamura T."/>
        </authorList>
    </citation>
    <scope>NUCLEOTIDE SEQUENCE</scope>
    <source>
        <strain evidence="1">NBRC 109066</strain>
    </source>
</reference>
<sequence length="149" mass="16993">MSDIIVVCPRCGGTAVVRPQTDPTTALPWFCPRNLSCLACAYSATWQPEGSSSCWGGPFDPYFRRPLWLQASCCGGKTLWAFNREHLELIDGYVRARLRERGPERPYTSLLEKLPAWIKSAKHRDEITRTIQRLRATLPSEVGERRMPR</sequence>
<accession>A0A8J3X2H8</accession>
<evidence type="ECO:0008006" key="3">
    <source>
        <dbReference type="Google" id="ProtNLM"/>
    </source>
</evidence>
<evidence type="ECO:0000313" key="2">
    <source>
        <dbReference type="Proteomes" id="UP000599074"/>
    </source>
</evidence>
<name>A0A8J3X2H8_9ACTN</name>
<proteinExistence type="predicted"/>
<dbReference type="EMBL" id="BOON01000052">
    <property type="protein sequence ID" value="GII25507.1"/>
    <property type="molecule type" value="Genomic_DNA"/>
</dbReference>
<comment type="caution">
    <text evidence="1">The sequence shown here is derived from an EMBL/GenBank/DDBJ whole genome shotgun (WGS) entry which is preliminary data.</text>
</comment>
<protein>
    <recommendedName>
        <fullName evidence="3">TFIIB-type zinc ribbon-containing protein</fullName>
    </recommendedName>
</protein>
<gene>
    <name evidence="1" type="ORF">Pme01_51040</name>
</gene>